<name>A0AA36CS19_9BILA</name>
<feature type="non-terminal residue" evidence="2">
    <location>
        <position position="325"/>
    </location>
</feature>
<dbReference type="Proteomes" id="UP001177023">
    <property type="component" value="Unassembled WGS sequence"/>
</dbReference>
<reference evidence="2" key="1">
    <citation type="submission" date="2023-06" db="EMBL/GenBank/DDBJ databases">
        <authorList>
            <person name="Delattre M."/>
        </authorList>
    </citation>
    <scope>NUCLEOTIDE SEQUENCE</scope>
    <source>
        <strain evidence="2">AF72</strain>
    </source>
</reference>
<proteinExistence type="predicted"/>
<evidence type="ECO:0000256" key="1">
    <source>
        <dbReference type="SAM" id="MobiDB-lite"/>
    </source>
</evidence>
<gene>
    <name evidence="2" type="ORF">MSPICULIGERA_LOCUS11635</name>
</gene>
<accession>A0AA36CS19</accession>
<dbReference type="AlphaFoldDB" id="A0AA36CS19"/>
<dbReference type="EMBL" id="CATQJA010002617">
    <property type="protein sequence ID" value="CAJ0573273.1"/>
    <property type="molecule type" value="Genomic_DNA"/>
</dbReference>
<comment type="caution">
    <text evidence="2">The sequence shown here is derived from an EMBL/GenBank/DDBJ whole genome shotgun (WGS) entry which is preliminary data.</text>
</comment>
<feature type="region of interest" description="Disordered" evidence="1">
    <location>
        <begin position="1"/>
        <end position="23"/>
    </location>
</feature>
<sequence>MSSGNAGHASPAHSAVQTAHSDSTASLNVPTAASISAQSLHQIGIVKSAKASPKPIPPDFLGQAIDGTHLTKFVQSRPSREYEADPVTLLSCSSGTLSCDTLLAPNLGEWHRKIRKAEKLKLKSQVPLQKLEEVNLAAGDGPQPRVYAVTDEIHDAVARRMRKQVDGMKHDKRAIHYAPGEKEDVAGLFHQQWDAALDELWAAPELDGFSMQATIREGGAAPSMQIHLKRRNVIAGDVESMEQRFDEARMAAYHKKARRTLDRRMEPPLPPDERIGFRRALGPDEVMSLSSVGPSQLSTARMIGESAVHMASMIAGELFGKAFGM</sequence>
<keyword evidence="3" id="KW-1185">Reference proteome</keyword>
<evidence type="ECO:0000313" key="2">
    <source>
        <dbReference type="EMBL" id="CAJ0573273.1"/>
    </source>
</evidence>
<evidence type="ECO:0000313" key="3">
    <source>
        <dbReference type="Proteomes" id="UP001177023"/>
    </source>
</evidence>
<organism evidence="2 3">
    <name type="scientific">Mesorhabditis spiculigera</name>
    <dbReference type="NCBI Taxonomy" id="96644"/>
    <lineage>
        <taxon>Eukaryota</taxon>
        <taxon>Metazoa</taxon>
        <taxon>Ecdysozoa</taxon>
        <taxon>Nematoda</taxon>
        <taxon>Chromadorea</taxon>
        <taxon>Rhabditida</taxon>
        <taxon>Rhabditina</taxon>
        <taxon>Rhabditomorpha</taxon>
        <taxon>Rhabditoidea</taxon>
        <taxon>Rhabditidae</taxon>
        <taxon>Mesorhabditinae</taxon>
        <taxon>Mesorhabditis</taxon>
    </lineage>
</organism>
<protein>
    <submittedName>
        <fullName evidence="2">Uncharacterized protein</fullName>
    </submittedName>
</protein>